<comment type="caution">
    <text evidence="5">The sequence shown here is derived from an EMBL/GenBank/DDBJ whole genome shotgun (WGS) entry which is preliminary data.</text>
</comment>
<dbReference type="SMART" id="SM01008">
    <property type="entry name" value="Ald_Xan_dh_C"/>
    <property type="match status" value="1"/>
</dbReference>
<dbReference type="NCBIfam" id="NF007426">
    <property type="entry name" value="PRK09970.1"/>
    <property type="match status" value="1"/>
</dbReference>
<dbReference type="InterPro" id="IPR050028">
    <property type="entry name" value="XdhA_XDHase"/>
</dbReference>
<evidence type="ECO:0000313" key="6">
    <source>
        <dbReference type="Proteomes" id="UP000216021"/>
    </source>
</evidence>
<dbReference type="PANTHER" id="PTHR11908">
    <property type="entry name" value="XANTHINE DEHYDROGENASE"/>
    <property type="match status" value="1"/>
</dbReference>
<dbReference type="InterPro" id="IPR037165">
    <property type="entry name" value="AldOxase/xan_DH_Mopterin-bd_sf"/>
</dbReference>
<sequence>MALGVSLKRVDAEAKVTGRARYTDDLSMPGMRYAKYVRSPIAHGLVTRINTQAALQLPGVEAIFTYLDVPQQCFPTAGHAWSLDASKHDVADKQLLTGHVRHHGDGVAIVVACDPLTAEKAAQLVEVEYQELPVMINATSALAADAPRLHGGTSNVLKQHALKGGDPDTALAAAEVLVAGHYQTQVVQHCHLEGVISYAYMDQLQRIVVVSSTQIPHIVRRVVGQALNLPWSAIRVIKPYLGGGFGNKQDVLEEPMCAFLTWKLGGVPVKIELSREECFLASRTRHAFAVSGKLGVSNDGILQAYSLDVLSNTGAYASHGHSIAAAGANKIAYLYPRIALGYQATTYYSNLPNAGAMRGYGAPQVTFALECMMDEAAAQLGMDPLELRMKNVARQGDTNPLNHKKIHSAGILECLQKGRELFEWDARRAACLNQSGPIRRGVGVACLSYASNTYPVGVEIASARLLMNQDGTINLQIGATEIGQGSDTVFAQMAAETIGVPSSAIYVISTQDTDITAYDPGAFASRQSYVTAPAIRQAATELRTKIIQHAAYMCGQPSWALDVINGEVVFKTRPEQALFSVQQVSMSAHYDQEIGGQLMAEVSCKTRSNPPAFGCTFVDLTVDIPLCKVTINKIINLHDSGQILNPQLAEGQVHGGMGMGIGWTLFEEMIVDEKSGIVRNPNLLDYKFPTILDLPDLDCAFVETYEPQSAYGHKALGEPPLISPAPAIRNAIWLATGVKIDELPLTPKTLYRHFAQAGLIE</sequence>
<dbReference type="GO" id="GO:0004854">
    <property type="term" value="F:xanthine dehydrogenase activity"/>
    <property type="evidence" value="ECO:0007669"/>
    <property type="project" value="InterPro"/>
</dbReference>
<dbReference type="Pfam" id="PF20256">
    <property type="entry name" value="MoCoBD_2"/>
    <property type="match status" value="1"/>
</dbReference>
<dbReference type="STRING" id="2034155.BMI79_10430"/>
<dbReference type="SUPFAM" id="SSF56003">
    <property type="entry name" value="Molybdenum cofactor-binding domain"/>
    <property type="match status" value="1"/>
</dbReference>
<reference evidence="5 6" key="1">
    <citation type="submission" date="2016-11" db="EMBL/GenBank/DDBJ databases">
        <title>Rahnella oryzae sp. nov., isolated from rice root.</title>
        <authorList>
            <person name="Zhang X.-X."/>
            <person name="Zhang J."/>
        </authorList>
    </citation>
    <scope>NUCLEOTIDE SEQUENCE [LARGE SCALE GENOMIC DNA]</scope>
    <source>
        <strain evidence="5 6">J11-6</strain>
    </source>
</reference>
<keyword evidence="3" id="KW-0560">Oxidoreductase</keyword>
<dbReference type="GO" id="GO:0002197">
    <property type="term" value="C:xanthine dehydrogenase complex"/>
    <property type="evidence" value="ECO:0007669"/>
    <property type="project" value="InterPro"/>
</dbReference>
<name>A0A1S8CJA0_9GAMM</name>
<evidence type="ECO:0000259" key="4">
    <source>
        <dbReference type="SMART" id="SM01008"/>
    </source>
</evidence>
<keyword evidence="6" id="KW-1185">Reference proteome</keyword>
<dbReference type="Pfam" id="PF02738">
    <property type="entry name" value="MoCoBD_1"/>
    <property type="match status" value="1"/>
</dbReference>
<dbReference type="PANTHER" id="PTHR11908:SF132">
    <property type="entry name" value="ALDEHYDE OXIDASE 1-RELATED"/>
    <property type="match status" value="1"/>
</dbReference>
<keyword evidence="2" id="KW-0500">Molybdenum</keyword>
<dbReference type="AlphaFoldDB" id="A0A1S8CJA0"/>
<dbReference type="Gene3D" id="3.90.1170.50">
    <property type="entry name" value="Aldehyde oxidase/xanthine dehydrogenase, a/b hammerhead"/>
    <property type="match status" value="1"/>
</dbReference>
<evidence type="ECO:0000313" key="5">
    <source>
        <dbReference type="EMBL" id="OMQ22850.1"/>
    </source>
</evidence>
<dbReference type="OrthoDB" id="6177861at2"/>
<dbReference type="NCBIfam" id="NF043082">
    <property type="entry name" value="XdhA_XDHase"/>
    <property type="match status" value="1"/>
</dbReference>
<dbReference type="EMBL" id="MOXD01000005">
    <property type="protein sequence ID" value="OMQ22850.1"/>
    <property type="molecule type" value="Genomic_DNA"/>
</dbReference>
<dbReference type="Gene3D" id="3.30.365.10">
    <property type="entry name" value="Aldehyde oxidase/xanthine dehydrogenase, molybdopterin binding domain"/>
    <property type="match status" value="4"/>
</dbReference>
<organism evidence="5 6">
    <name type="scientific">Serratia oryzae</name>
    <dbReference type="NCBI Taxonomy" id="2034155"/>
    <lineage>
        <taxon>Bacteria</taxon>
        <taxon>Pseudomonadati</taxon>
        <taxon>Pseudomonadota</taxon>
        <taxon>Gammaproteobacteria</taxon>
        <taxon>Enterobacterales</taxon>
        <taxon>Yersiniaceae</taxon>
        <taxon>Serratia</taxon>
    </lineage>
</organism>
<evidence type="ECO:0000256" key="2">
    <source>
        <dbReference type="ARBA" id="ARBA00022505"/>
    </source>
</evidence>
<dbReference type="InterPro" id="IPR046867">
    <property type="entry name" value="AldOxase/xan_DH_MoCoBD2"/>
</dbReference>
<dbReference type="Pfam" id="PF01315">
    <property type="entry name" value="Ald_Xan_dh_C"/>
    <property type="match status" value="1"/>
</dbReference>
<dbReference type="InterPro" id="IPR008274">
    <property type="entry name" value="AldOxase/xan_DH_MoCoBD1"/>
</dbReference>
<evidence type="ECO:0000256" key="3">
    <source>
        <dbReference type="ARBA" id="ARBA00023002"/>
    </source>
</evidence>
<feature type="domain" description="Aldehyde oxidase/xanthine dehydrogenase a/b hammerhead" evidence="4">
    <location>
        <begin position="17"/>
        <end position="133"/>
    </location>
</feature>
<protein>
    <submittedName>
        <fullName evidence="5">Xanthine dehydrogenase molybdenum-binding subunit XdhA</fullName>
    </submittedName>
</protein>
<proteinExistence type="inferred from homology"/>
<accession>A0A1S8CJA0</accession>
<dbReference type="Proteomes" id="UP000216021">
    <property type="component" value="Unassembled WGS sequence"/>
</dbReference>
<dbReference type="InterPro" id="IPR036856">
    <property type="entry name" value="Ald_Oxase/Xan_DH_a/b_sf"/>
</dbReference>
<evidence type="ECO:0000256" key="1">
    <source>
        <dbReference type="ARBA" id="ARBA00006849"/>
    </source>
</evidence>
<dbReference type="GO" id="GO:0005506">
    <property type="term" value="F:iron ion binding"/>
    <property type="evidence" value="ECO:0007669"/>
    <property type="project" value="InterPro"/>
</dbReference>
<gene>
    <name evidence="5" type="ORF">BMI79_10430</name>
</gene>
<dbReference type="InterPro" id="IPR016208">
    <property type="entry name" value="Ald_Oxase/xanthine_DH-like"/>
</dbReference>
<dbReference type="SUPFAM" id="SSF54665">
    <property type="entry name" value="CO dehydrogenase molybdoprotein N-domain-like"/>
    <property type="match status" value="1"/>
</dbReference>
<dbReference type="InterPro" id="IPR000674">
    <property type="entry name" value="Ald_Oxase/Xan_DH_a/b"/>
</dbReference>
<comment type="similarity">
    <text evidence="1">Belongs to the xanthine dehydrogenase family.</text>
</comment>